<organism evidence="1 2">
    <name type="scientific">Naganishia cerealis</name>
    <dbReference type="NCBI Taxonomy" id="610337"/>
    <lineage>
        <taxon>Eukaryota</taxon>
        <taxon>Fungi</taxon>
        <taxon>Dikarya</taxon>
        <taxon>Basidiomycota</taxon>
        <taxon>Agaricomycotina</taxon>
        <taxon>Tremellomycetes</taxon>
        <taxon>Filobasidiales</taxon>
        <taxon>Filobasidiaceae</taxon>
        <taxon>Naganishia</taxon>
    </lineage>
</organism>
<dbReference type="Proteomes" id="UP001241377">
    <property type="component" value="Unassembled WGS sequence"/>
</dbReference>
<keyword evidence="2" id="KW-1185">Reference proteome</keyword>
<sequence length="134" mass="14577">MAMDKLPQFGPSIGDHAEPTFGLYFPLLAAKVDAGEFLEPTEHRYGPLERHAYDLYLPPSVDASQKGKLRTIVFVHGGGMVQGDKQIKASKGGAHRNIGTFFANKGYLVVSALSFMSSPHTTHPSPFRSSQTTD</sequence>
<reference evidence="1" key="1">
    <citation type="submission" date="2023-04" db="EMBL/GenBank/DDBJ databases">
        <title>Draft Genome sequencing of Naganishia species isolated from polar environments using Oxford Nanopore Technology.</title>
        <authorList>
            <person name="Leo P."/>
            <person name="Venkateswaran K."/>
        </authorList>
    </citation>
    <scope>NUCLEOTIDE SEQUENCE</scope>
    <source>
        <strain evidence="1">MNA-CCFEE 5261</strain>
    </source>
</reference>
<evidence type="ECO:0000313" key="2">
    <source>
        <dbReference type="Proteomes" id="UP001241377"/>
    </source>
</evidence>
<evidence type="ECO:0000313" key="1">
    <source>
        <dbReference type="EMBL" id="KAJ9112615.1"/>
    </source>
</evidence>
<dbReference type="EMBL" id="JASBWR010000004">
    <property type="protein sequence ID" value="KAJ9112615.1"/>
    <property type="molecule type" value="Genomic_DNA"/>
</dbReference>
<proteinExistence type="predicted"/>
<gene>
    <name evidence="1" type="ORF">QFC19_000635</name>
</gene>
<accession>A0ACC2WLJ4</accession>
<name>A0ACC2WLJ4_9TREE</name>
<comment type="caution">
    <text evidence="1">The sequence shown here is derived from an EMBL/GenBank/DDBJ whole genome shotgun (WGS) entry which is preliminary data.</text>
</comment>
<protein>
    <submittedName>
        <fullName evidence="1">Uncharacterized protein</fullName>
    </submittedName>
</protein>